<dbReference type="OrthoDB" id="5100088at2759"/>
<dbReference type="Proteomes" id="UP000750502">
    <property type="component" value="Unassembled WGS sequence"/>
</dbReference>
<organism evidence="1 2">
    <name type="scientific">Fusarium xylarioides</name>
    <dbReference type="NCBI Taxonomy" id="221167"/>
    <lineage>
        <taxon>Eukaryota</taxon>
        <taxon>Fungi</taxon>
        <taxon>Dikarya</taxon>
        <taxon>Ascomycota</taxon>
        <taxon>Pezizomycotina</taxon>
        <taxon>Sordariomycetes</taxon>
        <taxon>Hypocreomycetidae</taxon>
        <taxon>Hypocreales</taxon>
        <taxon>Nectriaceae</taxon>
        <taxon>Fusarium</taxon>
        <taxon>Fusarium fujikuroi species complex</taxon>
    </lineage>
</organism>
<protein>
    <submittedName>
        <fullName evidence="1">Uncharacterized protein</fullName>
    </submittedName>
</protein>
<comment type="caution">
    <text evidence="1">The sequence shown here is derived from an EMBL/GenBank/DDBJ whole genome shotgun (WGS) entry which is preliminary data.</text>
</comment>
<sequence>MNNNPIDPTIPGGVGSLPAPFDQIQSHLGEAIVSAVDHALSTTLDTKLQAMRTELTNNLTDAINVAVHDALKGPLEEWLKDRQSMEFRLRNLEAAHRN</sequence>
<gene>
    <name evidence="1" type="ORF">H9Q72_012857</name>
</gene>
<evidence type="ECO:0000313" key="1">
    <source>
        <dbReference type="EMBL" id="KAG5759007.1"/>
    </source>
</evidence>
<dbReference type="AlphaFoldDB" id="A0A9P7L033"/>
<reference evidence="1" key="2">
    <citation type="submission" date="2020-10" db="EMBL/GenBank/DDBJ databases">
        <authorList>
            <person name="Peck L.D."/>
            <person name="Nowell R.W."/>
            <person name="Flood J."/>
            <person name="Ryan M.J."/>
            <person name="Barraclough T.G."/>
        </authorList>
    </citation>
    <scope>NUCLEOTIDE SEQUENCE</scope>
    <source>
        <strain evidence="1">IMI 127659i</strain>
    </source>
</reference>
<dbReference type="EMBL" id="JADFTT010000725">
    <property type="protein sequence ID" value="KAG5759007.1"/>
    <property type="molecule type" value="Genomic_DNA"/>
</dbReference>
<keyword evidence="2" id="KW-1185">Reference proteome</keyword>
<reference evidence="1" key="1">
    <citation type="journal article" date="2020" name="bioRxiv">
        <title>Historical genomics reveals the evolutionary mechanisms behind multiple outbreaks of the host-specific coffee wilt pathogen Fusarium xylarioides.</title>
        <authorList>
            <person name="Peck D."/>
            <person name="Nowell R.W."/>
            <person name="Flood J."/>
            <person name="Ryan M.J."/>
            <person name="Barraclough T.G."/>
        </authorList>
    </citation>
    <scope>NUCLEOTIDE SEQUENCE</scope>
    <source>
        <strain evidence="1">IMI 127659i</strain>
    </source>
</reference>
<name>A0A9P7L033_9HYPO</name>
<evidence type="ECO:0000313" key="2">
    <source>
        <dbReference type="Proteomes" id="UP000750502"/>
    </source>
</evidence>
<proteinExistence type="predicted"/>
<accession>A0A9P7L033</accession>